<dbReference type="AlphaFoldDB" id="A0A9D1LZU8"/>
<sequence>MDKVVILDSTLRDGAQGEGISFSLQDKLAIATALDNLGIDYIEAGNPFSNPKDMEFFEMVKTKKKFKHSTLVAFGSTRRKDKTVEEDKNIKALLDTETSAVAVFGKSWLLHVTEILATDGETNLSMIYDTVKYLKDKGKEVFFDAEHFFDGYKDNKEYAVKVLQTAYDAGADALVLCDTNGGAFPDEIFEICQEMNSLFPNKIGIHTHNDRGMAVANTVMAVKAGATHVQGTYLGFGERCGNANLSTIIPNLTIKMNKTCIPEGKLSKITPSARKIAEICNISIKRNEPYTGTAAFAHKAGMHADGVLKLPRSFEHISPETVGNTRKILMSEITGRGAVLQEIKKINPHITKDSPETLKVLEELKKLEAQGYQFEGADSSFEMLIRRCLGAYKNFFELLNYKIVTGRPCEEGCSATATVKVKVGDKTQLMAAEGNGPINAFDKALRFALEVFYPSLVKMRLIDYKVRVMESKKATAAPVRVLITSTDGKRIWTTIGVSGDVVDASRLALTESIEYKLIKDTVDNAVTLIPVNV</sequence>
<dbReference type="NCBIfam" id="TIGR00977">
    <property type="entry name" value="citramal_synth"/>
    <property type="match status" value="1"/>
</dbReference>
<dbReference type="EMBL" id="DVNG01000119">
    <property type="protein sequence ID" value="HIU50936.1"/>
    <property type="molecule type" value="Genomic_DNA"/>
</dbReference>
<dbReference type="Gene3D" id="3.20.20.70">
    <property type="entry name" value="Aldolase class I"/>
    <property type="match status" value="1"/>
</dbReference>
<keyword evidence="5 9" id="KW-0808">Transferase</keyword>
<comment type="pathway">
    <text evidence="1">Amino-acid biosynthesis; L-isoleucine biosynthesis; 2-oxobutanoate from pyruvate: step 1/3.</text>
</comment>
<proteinExistence type="inferred from homology"/>
<comment type="catalytic activity">
    <reaction evidence="7">
        <text>pyruvate + acetyl-CoA + H2O = (3R)-citramalate + CoA + H(+)</text>
        <dbReference type="Rhea" id="RHEA:19045"/>
        <dbReference type="ChEBI" id="CHEBI:15361"/>
        <dbReference type="ChEBI" id="CHEBI:15377"/>
        <dbReference type="ChEBI" id="CHEBI:15378"/>
        <dbReference type="ChEBI" id="CHEBI:30934"/>
        <dbReference type="ChEBI" id="CHEBI:57287"/>
        <dbReference type="ChEBI" id="CHEBI:57288"/>
        <dbReference type="EC" id="2.3.3.21"/>
    </reaction>
</comment>
<dbReference type="EC" id="2.3.3.21" evidence="8"/>
<dbReference type="InterPro" id="IPR000891">
    <property type="entry name" value="PYR_CT"/>
</dbReference>
<feature type="domain" description="Pyruvate carboxyltransferase" evidence="10">
    <location>
        <begin position="4"/>
        <end position="267"/>
    </location>
</feature>
<dbReference type="Pfam" id="PF08502">
    <property type="entry name" value="LeuA_dimer"/>
    <property type="match status" value="1"/>
</dbReference>
<dbReference type="InterPro" id="IPR013785">
    <property type="entry name" value="Aldolase_TIM"/>
</dbReference>
<dbReference type="Gene3D" id="3.30.160.270">
    <property type="match status" value="1"/>
</dbReference>
<dbReference type="Gene3D" id="1.10.238.260">
    <property type="match status" value="1"/>
</dbReference>
<evidence type="ECO:0000256" key="6">
    <source>
        <dbReference type="ARBA" id="ARBA00023304"/>
    </source>
</evidence>
<dbReference type="InterPro" id="IPR005675">
    <property type="entry name" value="Citramal_synthase"/>
</dbReference>
<evidence type="ECO:0000256" key="5">
    <source>
        <dbReference type="ARBA" id="ARBA00022679"/>
    </source>
</evidence>
<evidence type="ECO:0000256" key="3">
    <source>
        <dbReference type="ARBA" id="ARBA00022605"/>
    </source>
</evidence>
<dbReference type="GO" id="GO:0003852">
    <property type="term" value="F:2-isopropylmalate synthase activity"/>
    <property type="evidence" value="ECO:0007669"/>
    <property type="project" value="InterPro"/>
</dbReference>
<evidence type="ECO:0000256" key="8">
    <source>
        <dbReference type="NCBIfam" id="TIGR00977"/>
    </source>
</evidence>
<gene>
    <name evidence="11" type="ORF">IAD22_07990</name>
</gene>
<reference evidence="11" key="2">
    <citation type="journal article" date="2021" name="PeerJ">
        <title>Extensive microbial diversity within the chicken gut microbiome revealed by metagenomics and culture.</title>
        <authorList>
            <person name="Gilroy R."/>
            <person name="Ravi A."/>
            <person name="Getino M."/>
            <person name="Pursley I."/>
            <person name="Horton D.L."/>
            <person name="Alikhan N.F."/>
            <person name="Baker D."/>
            <person name="Gharbi K."/>
            <person name="Hall N."/>
            <person name="Watson M."/>
            <person name="Adriaenssens E.M."/>
            <person name="Foster-Nyarko E."/>
            <person name="Jarju S."/>
            <person name="Secka A."/>
            <person name="Antonio M."/>
            <person name="Oren A."/>
            <person name="Chaudhuri R.R."/>
            <person name="La Ragione R."/>
            <person name="Hildebrand F."/>
            <person name="Pallen M.J."/>
        </authorList>
    </citation>
    <scope>NUCLEOTIDE SEQUENCE</scope>
    <source>
        <strain evidence="11">ChiGjej1B1-1684</strain>
    </source>
</reference>
<dbReference type="SMART" id="SM00917">
    <property type="entry name" value="LeuA_dimer"/>
    <property type="match status" value="1"/>
</dbReference>
<dbReference type="PROSITE" id="PS50991">
    <property type="entry name" value="PYR_CT"/>
    <property type="match status" value="1"/>
</dbReference>
<dbReference type="InterPro" id="IPR013709">
    <property type="entry name" value="2-isopropylmalate_synth_dimer"/>
</dbReference>
<reference evidence="11" key="1">
    <citation type="submission" date="2020-10" db="EMBL/GenBank/DDBJ databases">
        <authorList>
            <person name="Gilroy R."/>
        </authorList>
    </citation>
    <scope>NUCLEOTIDE SEQUENCE</scope>
    <source>
        <strain evidence="11">ChiGjej1B1-1684</strain>
    </source>
</reference>
<dbReference type="Proteomes" id="UP000824118">
    <property type="component" value="Unassembled WGS sequence"/>
</dbReference>
<comment type="caution">
    <text evidence="11">The sequence shown here is derived from an EMBL/GenBank/DDBJ whole genome shotgun (WGS) entry which is preliminary data.</text>
</comment>
<keyword evidence="4" id="KW-0412">Isoleucine biosynthesis</keyword>
<evidence type="ECO:0000256" key="7">
    <source>
        <dbReference type="ARBA" id="ARBA00048263"/>
    </source>
</evidence>
<dbReference type="Pfam" id="PF00682">
    <property type="entry name" value="HMGL-like"/>
    <property type="match status" value="1"/>
</dbReference>
<dbReference type="Pfam" id="PF22617">
    <property type="entry name" value="HCS_D2"/>
    <property type="match status" value="1"/>
</dbReference>
<dbReference type="CDD" id="cd07941">
    <property type="entry name" value="DRE_TIM_LeuA3"/>
    <property type="match status" value="1"/>
</dbReference>
<dbReference type="GO" id="GO:0009098">
    <property type="term" value="P:L-leucine biosynthetic process"/>
    <property type="evidence" value="ECO:0007669"/>
    <property type="project" value="InterPro"/>
</dbReference>
<dbReference type="SUPFAM" id="SSF51569">
    <property type="entry name" value="Aldolase"/>
    <property type="match status" value="1"/>
</dbReference>
<keyword evidence="6" id="KW-0100">Branched-chain amino acid biosynthesis</keyword>
<protein>
    <recommendedName>
        <fullName evidence="8">Citramalate synthase</fullName>
        <ecNumber evidence="8">2.3.3.21</ecNumber>
    </recommendedName>
</protein>
<comment type="similarity">
    <text evidence="2 9">Belongs to the alpha-IPM synthase/homocitrate synthase family.</text>
</comment>
<dbReference type="GO" id="GO:0043714">
    <property type="term" value="F:(R)-citramalate synthase activity"/>
    <property type="evidence" value="ECO:0007669"/>
    <property type="project" value="UniProtKB-UniRule"/>
</dbReference>
<dbReference type="InterPro" id="IPR002034">
    <property type="entry name" value="AIPM/Hcit_synth_CS"/>
</dbReference>
<dbReference type="PANTHER" id="PTHR43538">
    <property type="entry name" value="ALPHA-IPM SYNTHASE/HOMOCITRATE SYNTHASE"/>
    <property type="match status" value="1"/>
</dbReference>
<evidence type="ECO:0000313" key="12">
    <source>
        <dbReference type="Proteomes" id="UP000824118"/>
    </source>
</evidence>
<evidence type="ECO:0000256" key="2">
    <source>
        <dbReference type="ARBA" id="ARBA00006154"/>
    </source>
</evidence>
<dbReference type="PROSITE" id="PS00816">
    <property type="entry name" value="AIPM_HOMOCIT_SYNTH_2"/>
    <property type="match status" value="1"/>
</dbReference>
<evidence type="ECO:0000313" key="11">
    <source>
        <dbReference type="EMBL" id="HIU50936.1"/>
    </source>
</evidence>
<evidence type="ECO:0000256" key="1">
    <source>
        <dbReference type="ARBA" id="ARBA00004743"/>
    </source>
</evidence>
<dbReference type="InterPro" id="IPR036230">
    <property type="entry name" value="LeuA_allosteric_dom_sf"/>
</dbReference>
<accession>A0A9D1LZU8</accession>
<evidence type="ECO:0000256" key="4">
    <source>
        <dbReference type="ARBA" id="ARBA00022624"/>
    </source>
</evidence>
<evidence type="ECO:0000259" key="10">
    <source>
        <dbReference type="PROSITE" id="PS50991"/>
    </source>
</evidence>
<dbReference type="PANTHER" id="PTHR43538:SF1">
    <property type="entry name" value="(R)-CITRAMALATE SYNTHASE"/>
    <property type="match status" value="1"/>
</dbReference>
<evidence type="ECO:0000256" key="9">
    <source>
        <dbReference type="RuleBase" id="RU003523"/>
    </source>
</evidence>
<organism evidence="11 12">
    <name type="scientific">Candidatus Limousia pullorum</name>
    <dbReference type="NCBI Taxonomy" id="2840860"/>
    <lineage>
        <taxon>Bacteria</taxon>
        <taxon>Bacillati</taxon>
        <taxon>Bacillota</taxon>
        <taxon>Clostridia</taxon>
        <taxon>Eubacteriales</taxon>
        <taxon>Oscillospiraceae</taxon>
        <taxon>Oscillospiraceae incertae sedis</taxon>
        <taxon>Candidatus Limousia</taxon>
    </lineage>
</organism>
<dbReference type="SUPFAM" id="SSF110921">
    <property type="entry name" value="2-isopropylmalate synthase LeuA, allosteric (dimerisation) domain"/>
    <property type="match status" value="1"/>
</dbReference>
<dbReference type="GO" id="GO:0009097">
    <property type="term" value="P:isoleucine biosynthetic process"/>
    <property type="evidence" value="ECO:0007669"/>
    <property type="project" value="UniProtKB-UniRule"/>
</dbReference>
<keyword evidence="3" id="KW-0028">Amino-acid biosynthesis</keyword>
<dbReference type="InterPro" id="IPR054691">
    <property type="entry name" value="LeuA/HCS_post-cat"/>
</dbReference>
<name>A0A9D1LZU8_9FIRM</name>
<dbReference type="PROSITE" id="PS00815">
    <property type="entry name" value="AIPM_HOMOCIT_SYNTH_1"/>
    <property type="match status" value="1"/>
</dbReference>